<evidence type="ECO:0000256" key="2">
    <source>
        <dbReference type="ARBA" id="ARBA00023015"/>
    </source>
</evidence>
<protein>
    <submittedName>
        <fullName evidence="7">Sigma-70 family RNA polymerase sigma factor</fullName>
    </submittedName>
</protein>
<keyword evidence="8" id="KW-1185">Reference proteome</keyword>
<evidence type="ECO:0000313" key="7">
    <source>
        <dbReference type="EMBL" id="RXE58490.1"/>
    </source>
</evidence>
<dbReference type="NCBIfam" id="TIGR02937">
    <property type="entry name" value="sigma70-ECF"/>
    <property type="match status" value="1"/>
</dbReference>
<dbReference type="InterPro" id="IPR014284">
    <property type="entry name" value="RNA_pol_sigma-70_dom"/>
</dbReference>
<dbReference type="InterPro" id="IPR036388">
    <property type="entry name" value="WH-like_DNA-bd_sf"/>
</dbReference>
<dbReference type="AlphaFoldDB" id="A0A4Q0I2M3"/>
<dbReference type="InterPro" id="IPR007627">
    <property type="entry name" value="RNA_pol_sigma70_r2"/>
</dbReference>
<dbReference type="SUPFAM" id="SSF88946">
    <property type="entry name" value="Sigma2 domain of RNA polymerase sigma factors"/>
    <property type="match status" value="1"/>
</dbReference>
<dbReference type="InterPro" id="IPR013249">
    <property type="entry name" value="RNA_pol_sigma70_r4_t2"/>
</dbReference>
<keyword evidence="4" id="KW-0804">Transcription</keyword>
<dbReference type="SUPFAM" id="SSF88659">
    <property type="entry name" value="Sigma3 and sigma4 domains of RNA polymerase sigma factors"/>
    <property type="match status" value="1"/>
</dbReference>
<gene>
    <name evidence="7" type="ORF">EFD62_11950</name>
</gene>
<comment type="caution">
    <text evidence="7">The sequence shown here is derived from an EMBL/GenBank/DDBJ whole genome shotgun (WGS) entry which is preliminary data.</text>
</comment>
<feature type="domain" description="RNA polymerase sigma factor 70 region 4 type 2" evidence="6">
    <location>
        <begin position="99"/>
        <end position="150"/>
    </location>
</feature>
<dbReference type="RefSeq" id="WP_069195312.1">
    <property type="nucleotide sequence ID" value="NZ_RLII01000017.1"/>
</dbReference>
<evidence type="ECO:0000256" key="3">
    <source>
        <dbReference type="ARBA" id="ARBA00023082"/>
    </source>
</evidence>
<organism evidence="7 8">
    <name type="scientific">Acetivibrio mesophilus</name>
    <dbReference type="NCBI Taxonomy" id="2487273"/>
    <lineage>
        <taxon>Bacteria</taxon>
        <taxon>Bacillati</taxon>
        <taxon>Bacillota</taxon>
        <taxon>Clostridia</taxon>
        <taxon>Eubacteriales</taxon>
        <taxon>Oscillospiraceae</taxon>
        <taxon>Acetivibrio</taxon>
    </lineage>
</organism>
<dbReference type="GO" id="GO:0006352">
    <property type="term" value="P:DNA-templated transcription initiation"/>
    <property type="evidence" value="ECO:0007669"/>
    <property type="project" value="InterPro"/>
</dbReference>
<evidence type="ECO:0000256" key="4">
    <source>
        <dbReference type="ARBA" id="ARBA00023163"/>
    </source>
</evidence>
<dbReference type="InterPro" id="IPR013324">
    <property type="entry name" value="RNA_pol_sigma_r3/r4-like"/>
</dbReference>
<evidence type="ECO:0000259" key="6">
    <source>
        <dbReference type="Pfam" id="PF08281"/>
    </source>
</evidence>
<comment type="similarity">
    <text evidence="1">Belongs to the sigma-70 factor family. ECF subfamily.</text>
</comment>
<dbReference type="EMBL" id="RLII01000017">
    <property type="protein sequence ID" value="RXE58490.1"/>
    <property type="molecule type" value="Genomic_DNA"/>
</dbReference>
<dbReference type="Gene3D" id="1.10.1740.10">
    <property type="match status" value="1"/>
</dbReference>
<proteinExistence type="inferred from homology"/>
<evidence type="ECO:0000256" key="1">
    <source>
        <dbReference type="ARBA" id="ARBA00010641"/>
    </source>
</evidence>
<feature type="domain" description="RNA polymerase sigma-70 region 2" evidence="5">
    <location>
        <begin position="9"/>
        <end position="72"/>
    </location>
</feature>
<dbReference type="GO" id="GO:0003677">
    <property type="term" value="F:DNA binding"/>
    <property type="evidence" value="ECO:0007669"/>
    <property type="project" value="InterPro"/>
</dbReference>
<dbReference type="Pfam" id="PF04542">
    <property type="entry name" value="Sigma70_r2"/>
    <property type="match status" value="1"/>
</dbReference>
<dbReference type="InterPro" id="IPR039425">
    <property type="entry name" value="RNA_pol_sigma-70-like"/>
</dbReference>
<keyword evidence="3" id="KW-0731">Sigma factor</keyword>
<dbReference type="Gene3D" id="1.10.10.10">
    <property type="entry name" value="Winged helix-like DNA-binding domain superfamily/Winged helix DNA-binding domain"/>
    <property type="match status" value="1"/>
</dbReference>
<dbReference type="OrthoDB" id="9784984at2"/>
<dbReference type="PANTHER" id="PTHR43133:SF57">
    <property type="entry name" value="RNA POLYMERASE SIGMA-70 FACTOR"/>
    <property type="match status" value="1"/>
</dbReference>
<dbReference type="Pfam" id="PF08281">
    <property type="entry name" value="Sigma70_r4_2"/>
    <property type="match status" value="1"/>
</dbReference>
<evidence type="ECO:0000313" key="8">
    <source>
        <dbReference type="Proteomes" id="UP000289166"/>
    </source>
</evidence>
<accession>A0A4Q0I2M3</accession>
<reference evidence="8" key="1">
    <citation type="submission" date="2018-11" db="EMBL/GenBank/DDBJ databases">
        <title>Genome sequencing of a novel mesophilic and cellulolytic organism within the genus Hungateiclostridium.</title>
        <authorList>
            <person name="Rettenmaier R."/>
            <person name="Liebl W."/>
            <person name="Zverlov V."/>
        </authorList>
    </citation>
    <scope>NUCLEOTIDE SEQUENCE [LARGE SCALE GENOMIC DNA]</scope>
    <source>
        <strain evidence="8">N2K1</strain>
    </source>
</reference>
<dbReference type="InterPro" id="IPR013325">
    <property type="entry name" value="RNA_pol_sigma_r2"/>
</dbReference>
<dbReference type="Proteomes" id="UP000289166">
    <property type="component" value="Unassembled WGS sequence"/>
</dbReference>
<dbReference type="GO" id="GO:0016987">
    <property type="term" value="F:sigma factor activity"/>
    <property type="evidence" value="ECO:0007669"/>
    <property type="project" value="UniProtKB-KW"/>
</dbReference>
<name>A0A4Q0I2M3_9FIRM</name>
<evidence type="ECO:0000259" key="5">
    <source>
        <dbReference type="Pfam" id="PF04542"/>
    </source>
</evidence>
<sequence>MNQDFELFYLQTSSLVYSFFISRVSSKQDAEDLVAEVYYKAFRNVNSKTKLTKAWIFTIASNLLKNYYRDRKPMEDIQDIVMDVNEVEDAIISSERAKELVMAVNKLSYDDQLLVSLRYFAQLPYRDISKVMNISVAAAKTRMSRCLAKLKELL</sequence>
<keyword evidence="2" id="KW-0805">Transcription regulation</keyword>
<dbReference type="PANTHER" id="PTHR43133">
    <property type="entry name" value="RNA POLYMERASE ECF-TYPE SIGMA FACTO"/>
    <property type="match status" value="1"/>
</dbReference>